<accession>A0ACB7NZC1</accession>
<keyword evidence="2" id="KW-1185">Reference proteome</keyword>
<proteinExistence type="predicted"/>
<comment type="caution">
    <text evidence="1">The sequence shown here is derived from an EMBL/GenBank/DDBJ whole genome shotgun (WGS) entry which is preliminary data.</text>
</comment>
<reference evidence="1 2" key="1">
    <citation type="journal article" date="2021" name="Nat. Commun.">
        <title>Genetic determinants of endophytism in the Arabidopsis root mycobiome.</title>
        <authorList>
            <person name="Mesny F."/>
            <person name="Miyauchi S."/>
            <person name="Thiergart T."/>
            <person name="Pickel B."/>
            <person name="Atanasova L."/>
            <person name="Karlsson M."/>
            <person name="Huettel B."/>
            <person name="Barry K.W."/>
            <person name="Haridas S."/>
            <person name="Chen C."/>
            <person name="Bauer D."/>
            <person name="Andreopoulos W."/>
            <person name="Pangilinan J."/>
            <person name="LaButti K."/>
            <person name="Riley R."/>
            <person name="Lipzen A."/>
            <person name="Clum A."/>
            <person name="Drula E."/>
            <person name="Henrissat B."/>
            <person name="Kohler A."/>
            <person name="Grigoriev I.V."/>
            <person name="Martin F.M."/>
            <person name="Hacquard S."/>
        </authorList>
    </citation>
    <scope>NUCLEOTIDE SEQUENCE [LARGE SCALE GENOMIC DNA]</scope>
    <source>
        <strain evidence="1 2">MPI-SDFR-AT-0079</strain>
    </source>
</reference>
<dbReference type="EMBL" id="JAGIZQ010000006">
    <property type="protein sequence ID" value="KAH6623733.1"/>
    <property type="molecule type" value="Genomic_DNA"/>
</dbReference>
<organism evidence="1 2">
    <name type="scientific">Chaetomium tenue</name>
    <dbReference type="NCBI Taxonomy" id="1854479"/>
    <lineage>
        <taxon>Eukaryota</taxon>
        <taxon>Fungi</taxon>
        <taxon>Dikarya</taxon>
        <taxon>Ascomycota</taxon>
        <taxon>Pezizomycotina</taxon>
        <taxon>Sordariomycetes</taxon>
        <taxon>Sordariomycetidae</taxon>
        <taxon>Sordariales</taxon>
        <taxon>Chaetomiaceae</taxon>
        <taxon>Chaetomium</taxon>
    </lineage>
</organism>
<evidence type="ECO:0000313" key="1">
    <source>
        <dbReference type="EMBL" id="KAH6623733.1"/>
    </source>
</evidence>
<dbReference type="Proteomes" id="UP000724584">
    <property type="component" value="Unassembled WGS sequence"/>
</dbReference>
<name>A0ACB7NZC1_9PEZI</name>
<gene>
    <name evidence="1" type="ORF">F5144DRAFT_370571</name>
</gene>
<sequence>MPVIIKPGPGSQSGTSRDRTTSSPFSLLSTASPTHNLYHILRSSFRDRHSARPPPSIAPDKNGFAHTVIRAWQQDLHLRLRPDDVWLAILTQFSFFVNRNAEALRPIFVAHEGQEKLIVEVDATIGTVHLGIVAQRLAAMAKKRLVDPDIATTLLPTFTTTTPHDRAVASMVFMGVVSKYFASGIRFGCGFPSVTLLGERGDWADMLERVAWFGTLGHEEANSWTIRLTKVLEYMVASFDSPDGAIVKDFWARAVHEATGSMSGGMVTLSGWLTAFCWWEGSGERLRGYTDEELARRHVAGYRRLTLDDVEFPVIERKKVPPAVVAVPVTLYHTEESKAILVAGSMGMQVTEEGEGQTVAQPASGWWLLADREEIFGRPQRTKEEIEEAEKKRPRGDMTPGEPTKIYVKHPEGNEASARGRRR</sequence>
<evidence type="ECO:0000313" key="2">
    <source>
        <dbReference type="Proteomes" id="UP000724584"/>
    </source>
</evidence>
<protein>
    <submittedName>
        <fullName evidence="1">Uncharacterized protein</fullName>
    </submittedName>
</protein>